<dbReference type="GO" id="GO:0008907">
    <property type="term" value="F:integrase activity"/>
    <property type="evidence" value="ECO:0007669"/>
    <property type="project" value="InterPro"/>
</dbReference>
<keyword evidence="3" id="KW-0238">DNA-binding</keyword>
<evidence type="ECO:0000313" key="6">
    <source>
        <dbReference type="Proteomes" id="UP000339249"/>
    </source>
</evidence>
<proteinExistence type="inferred from homology"/>
<protein>
    <submittedName>
        <fullName evidence="5">Bacteriophage lambda integrase, N-terminal domain</fullName>
    </submittedName>
</protein>
<accession>A0A4U9CUK0</accession>
<dbReference type="Gene3D" id="1.10.150.130">
    <property type="match status" value="1"/>
</dbReference>
<dbReference type="InterPro" id="IPR015094">
    <property type="entry name" value="Integrase_lambda-typ_DNA-bd_N"/>
</dbReference>
<name>A0A4U9CUK0_RAOTE</name>
<organism evidence="5 6">
    <name type="scientific">Raoultella terrigena</name>
    <name type="common">Klebsiella terrigena</name>
    <dbReference type="NCBI Taxonomy" id="577"/>
    <lineage>
        <taxon>Bacteria</taxon>
        <taxon>Pseudomonadati</taxon>
        <taxon>Pseudomonadota</taxon>
        <taxon>Gammaproteobacteria</taxon>
        <taxon>Enterobacterales</taxon>
        <taxon>Enterobacteriaceae</taxon>
        <taxon>Klebsiella/Raoultella group</taxon>
        <taxon>Raoultella</taxon>
    </lineage>
</organism>
<evidence type="ECO:0000313" key="5">
    <source>
        <dbReference type="EMBL" id="VTN08202.1"/>
    </source>
</evidence>
<evidence type="ECO:0000259" key="4">
    <source>
        <dbReference type="Pfam" id="PF09003"/>
    </source>
</evidence>
<dbReference type="Gene3D" id="3.30.160.60">
    <property type="entry name" value="Classic Zinc Finger"/>
    <property type="match status" value="1"/>
</dbReference>
<sequence>MAARPRKNNVTIPNLYPLYSRKVNKVYWRYKHPVTGKFHSLGTDEAEAIAIAIEANKRLAEQHTRQIMAITDRISTSKGKAISTNTWLERYWKIQEERLKSGDIKENTFRQKAKPVSLLKERVGMKLIPAVSVRDIAQILDDYLAEDNPEWLRLYVLC</sequence>
<comment type="similarity">
    <text evidence="1">Belongs to the 'phage' integrase family.</text>
</comment>
<feature type="domain" description="Integrase lambda-type N-terminal DNA-binding" evidence="4">
    <location>
        <begin position="1"/>
        <end position="72"/>
    </location>
</feature>
<dbReference type="InterPro" id="IPR016177">
    <property type="entry name" value="DNA-bd_dom_sf"/>
</dbReference>
<evidence type="ECO:0000256" key="2">
    <source>
        <dbReference type="ARBA" id="ARBA00022908"/>
    </source>
</evidence>
<dbReference type="SUPFAM" id="SSF54171">
    <property type="entry name" value="DNA-binding domain"/>
    <property type="match status" value="1"/>
</dbReference>
<dbReference type="AlphaFoldDB" id="A0A4U9CUK0"/>
<evidence type="ECO:0000256" key="1">
    <source>
        <dbReference type="ARBA" id="ARBA00008857"/>
    </source>
</evidence>
<dbReference type="GO" id="GO:0003677">
    <property type="term" value="F:DNA binding"/>
    <property type="evidence" value="ECO:0007669"/>
    <property type="project" value="UniProtKB-KW"/>
</dbReference>
<gene>
    <name evidence="5" type="ORF">NCTC9185_00076</name>
</gene>
<keyword evidence="2" id="KW-0229">DNA integration</keyword>
<dbReference type="Pfam" id="PF09003">
    <property type="entry name" value="Arm-DNA-bind_1"/>
    <property type="match status" value="1"/>
</dbReference>
<reference evidence="5 6" key="1">
    <citation type="submission" date="2019-04" db="EMBL/GenBank/DDBJ databases">
        <authorList>
            <consortium name="Pathogen Informatics"/>
        </authorList>
    </citation>
    <scope>NUCLEOTIDE SEQUENCE [LARGE SCALE GENOMIC DNA]</scope>
    <source>
        <strain evidence="5 6">NCTC9185</strain>
    </source>
</reference>
<dbReference type="InterPro" id="IPR010998">
    <property type="entry name" value="Integrase_recombinase_N"/>
</dbReference>
<dbReference type="EMBL" id="CABDVU010000001">
    <property type="protein sequence ID" value="VTN08202.1"/>
    <property type="molecule type" value="Genomic_DNA"/>
</dbReference>
<dbReference type="Proteomes" id="UP000339249">
    <property type="component" value="Unassembled WGS sequence"/>
</dbReference>
<evidence type="ECO:0000256" key="3">
    <source>
        <dbReference type="ARBA" id="ARBA00023125"/>
    </source>
</evidence>